<dbReference type="PANTHER" id="PTHR34580:SF1">
    <property type="entry name" value="PROTEIN PAFC"/>
    <property type="match status" value="1"/>
</dbReference>
<sequence>MNRAENKAQRLMQIEVLLIDHPEGLTLSQIAQRIDVHRTTVMRNLADMTAPVYSDHGRYFIDRQSYLVNLRLNLHEALSIHLAGRLMATRLDRQNPHMAAAFRKLGIALETLAPQFSNVIRDSANTFDDDSKRNDPKFLHILEALTDAWAKSRKVRIGYRSAEKGLLKEHLFSLYYIEAGAVGQSIYVIGLIEPENEKRTYKVERIETIAMTDEPFTIPEDFHSTALLSQAWGIWFTDREPVRVILRFSEKAAKRICETRWHPSEKTSLQSDGSLLWQAEISEPREMLPWIFGWGSQVEVIEPADLRDYVAADLRKAVRIYGD</sequence>
<dbReference type="InterPro" id="IPR026881">
    <property type="entry name" value="WYL_dom"/>
</dbReference>
<dbReference type="Proteomes" id="UP000053370">
    <property type="component" value="Unassembled WGS sequence"/>
</dbReference>
<dbReference type="InterPro" id="IPR036388">
    <property type="entry name" value="WH-like_DNA-bd_sf"/>
</dbReference>
<dbReference type="Pfam" id="PF25583">
    <property type="entry name" value="WCX"/>
    <property type="match status" value="1"/>
</dbReference>
<feature type="domain" description="WYL" evidence="1">
    <location>
        <begin position="141"/>
        <end position="210"/>
    </location>
</feature>
<dbReference type="STRING" id="1678840.ATC1_11353"/>
<dbReference type="RefSeq" id="WP_062277705.1">
    <property type="nucleotide sequence ID" value="NZ_DF968179.1"/>
</dbReference>
<gene>
    <name evidence="3" type="ORF">ATC1_11353</name>
</gene>
<accession>A0A0K8PA76</accession>
<evidence type="ECO:0000313" key="3">
    <source>
        <dbReference type="EMBL" id="GAP39419.1"/>
    </source>
</evidence>
<evidence type="ECO:0000259" key="1">
    <source>
        <dbReference type="Pfam" id="PF13280"/>
    </source>
</evidence>
<name>A0A0K8PA76_9CHLR</name>
<evidence type="ECO:0000259" key="2">
    <source>
        <dbReference type="Pfam" id="PF25583"/>
    </source>
</evidence>
<dbReference type="EMBL" id="DF968179">
    <property type="protein sequence ID" value="GAP39419.1"/>
    <property type="molecule type" value="Genomic_DNA"/>
</dbReference>
<organism evidence="3">
    <name type="scientific">Flexilinea flocculi</name>
    <dbReference type="NCBI Taxonomy" id="1678840"/>
    <lineage>
        <taxon>Bacteria</taxon>
        <taxon>Bacillati</taxon>
        <taxon>Chloroflexota</taxon>
        <taxon>Anaerolineae</taxon>
        <taxon>Anaerolineales</taxon>
        <taxon>Anaerolineaceae</taxon>
        <taxon>Flexilinea</taxon>
    </lineage>
</organism>
<dbReference type="Gene3D" id="1.10.10.10">
    <property type="entry name" value="Winged helix-like DNA-binding domain superfamily/Winged helix DNA-binding domain"/>
    <property type="match status" value="1"/>
</dbReference>
<keyword evidence="3" id="KW-0238">DNA-binding</keyword>
<dbReference type="InterPro" id="IPR057727">
    <property type="entry name" value="WCX_dom"/>
</dbReference>
<keyword evidence="4" id="KW-1185">Reference proteome</keyword>
<dbReference type="PANTHER" id="PTHR34580">
    <property type="match status" value="1"/>
</dbReference>
<dbReference type="PATRIC" id="fig|1678840.3.peg.426"/>
<evidence type="ECO:0000313" key="4">
    <source>
        <dbReference type="Proteomes" id="UP000053370"/>
    </source>
</evidence>
<dbReference type="AlphaFoldDB" id="A0A0K8PA76"/>
<dbReference type="InterPro" id="IPR051534">
    <property type="entry name" value="CBASS_pafABC_assoc_protein"/>
</dbReference>
<dbReference type="Pfam" id="PF13280">
    <property type="entry name" value="WYL"/>
    <property type="match status" value="1"/>
</dbReference>
<proteinExistence type="predicted"/>
<protein>
    <submittedName>
        <fullName evidence="3">Predicted DNA-binding transcriptional regulator YafY, contains an HTH and WYL domains</fullName>
    </submittedName>
</protein>
<dbReference type="PROSITE" id="PS52050">
    <property type="entry name" value="WYL"/>
    <property type="match status" value="1"/>
</dbReference>
<dbReference type="GO" id="GO:0003677">
    <property type="term" value="F:DNA binding"/>
    <property type="evidence" value="ECO:0007669"/>
    <property type="project" value="UniProtKB-KW"/>
</dbReference>
<reference evidence="3" key="1">
    <citation type="journal article" date="2015" name="Genome Announc.">
        <title>Draft Genome Sequence of Anaerolineae Strain TC1, a Novel Isolate from a Methanogenic Wastewater Treatment System.</title>
        <authorList>
            <person name="Matsuura N."/>
            <person name="Tourlousse D.M."/>
            <person name="Sun L."/>
            <person name="Toyonaga M."/>
            <person name="Kuroda K."/>
            <person name="Ohashi A."/>
            <person name="Cruz R."/>
            <person name="Yamaguchi T."/>
            <person name="Sekiguchi Y."/>
        </authorList>
    </citation>
    <scope>NUCLEOTIDE SEQUENCE [LARGE SCALE GENOMIC DNA]</scope>
    <source>
        <strain evidence="3">TC1</strain>
    </source>
</reference>
<feature type="domain" description="WCX" evidence="2">
    <location>
        <begin position="240"/>
        <end position="317"/>
    </location>
</feature>